<dbReference type="EMBL" id="GGEC01008329">
    <property type="protein sequence ID" value="MBW88812.1"/>
    <property type="molecule type" value="Transcribed_RNA"/>
</dbReference>
<dbReference type="AlphaFoldDB" id="A0A2P2J5R0"/>
<protein>
    <submittedName>
        <fullName evidence="1">Uncharacterized protein</fullName>
    </submittedName>
</protein>
<organism evidence="1">
    <name type="scientific">Rhizophora mucronata</name>
    <name type="common">Asiatic mangrove</name>
    <dbReference type="NCBI Taxonomy" id="61149"/>
    <lineage>
        <taxon>Eukaryota</taxon>
        <taxon>Viridiplantae</taxon>
        <taxon>Streptophyta</taxon>
        <taxon>Embryophyta</taxon>
        <taxon>Tracheophyta</taxon>
        <taxon>Spermatophyta</taxon>
        <taxon>Magnoliopsida</taxon>
        <taxon>eudicotyledons</taxon>
        <taxon>Gunneridae</taxon>
        <taxon>Pentapetalae</taxon>
        <taxon>rosids</taxon>
        <taxon>fabids</taxon>
        <taxon>Malpighiales</taxon>
        <taxon>Rhizophoraceae</taxon>
        <taxon>Rhizophora</taxon>
    </lineage>
</organism>
<reference evidence="1" key="1">
    <citation type="submission" date="2018-02" db="EMBL/GenBank/DDBJ databases">
        <title>Rhizophora mucronata_Transcriptome.</title>
        <authorList>
            <person name="Meera S.P."/>
            <person name="Sreeshan A."/>
            <person name="Augustine A."/>
        </authorList>
    </citation>
    <scope>NUCLEOTIDE SEQUENCE</scope>
    <source>
        <tissue evidence="1">Leaf</tissue>
    </source>
</reference>
<sequence length="36" mass="4178">MSAVDTPLNQPQAYFVMPCIQLVKSYLDRLLSRFCE</sequence>
<accession>A0A2P2J5R0</accession>
<name>A0A2P2J5R0_RHIMU</name>
<evidence type="ECO:0000313" key="1">
    <source>
        <dbReference type="EMBL" id="MBW88812.1"/>
    </source>
</evidence>
<proteinExistence type="predicted"/>